<dbReference type="EMBL" id="KN832870">
    <property type="protein sequence ID" value="KIN07721.1"/>
    <property type="molecule type" value="Genomic_DNA"/>
</dbReference>
<evidence type="ECO:0000313" key="1">
    <source>
        <dbReference type="EMBL" id="KIN07721.1"/>
    </source>
</evidence>
<keyword evidence="2" id="KW-1185">Reference proteome</keyword>
<dbReference type="Gene3D" id="3.80.10.10">
    <property type="entry name" value="Ribonuclease Inhibitor"/>
    <property type="match status" value="1"/>
</dbReference>
<dbReference type="Proteomes" id="UP000054321">
    <property type="component" value="Unassembled WGS sequence"/>
</dbReference>
<dbReference type="HOGENOM" id="CLU_1082197_0_0_1"/>
<evidence type="ECO:0000313" key="2">
    <source>
        <dbReference type="Proteomes" id="UP000054321"/>
    </source>
</evidence>
<accession>A0A0C3HHP4</accession>
<sequence length="291" mass="33152">MDGLESLFGESSINDHEELSFRQYEAQRDHRDNADQAAVVVSGSRSLAEALCYATVNGLPITSIRARNCGVAFLATDLITSSLLRLSIRQVRSLSFKADLVSNETSRWEGGKMIFPSFEYRQQELHRAITSGLLGRFIATAKDLEELEVDLQCHELSSLQVEESDLINFLGNHCWPRLRWLKLRGIWTSEDQLLDLLARHRASLKYLDLGDIVLKEGSWRSLFEGLKTLVADIRITARRFQLGGDCLASWTDDRLEGWRWELGSLVSPNRSLRDSLMEFIFRDGAFPLLMR</sequence>
<dbReference type="AlphaFoldDB" id="A0A0C3HHP4"/>
<dbReference type="InParanoid" id="A0A0C3HHP4"/>
<reference evidence="1 2" key="1">
    <citation type="submission" date="2014-04" db="EMBL/GenBank/DDBJ databases">
        <authorList>
            <consortium name="DOE Joint Genome Institute"/>
            <person name="Kuo A."/>
            <person name="Martino E."/>
            <person name="Perotto S."/>
            <person name="Kohler A."/>
            <person name="Nagy L.G."/>
            <person name="Floudas D."/>
            <person name="Copeland A."/>
            <person name="Barry K.W."/>
            <person name="Cichocki N."/>
            <person name="Veneault-Fourrey C."/>
            <person name="LaButti K."/>
            <person name="Lindquist E.A."/>
            <person name="Lipzen A."/>
            <person name="Lundell T."/>
            <person name="Morin E."/>
            <person name="Murat C."/>
            <person name="Sun H."/>
            <person name="Tunlid A."/>
            <person name="Henrissat B."/>
            <person name="Grigoriev I.V."/>
            <person name="Hibbett D.S."/>
            <person name="Martin F."/>
            <person name="Nordberg H.P."/>
            <person name="Cantor M.N."/>
            <person name="Hua S.X."/>
        </authorList>
    </citation>
    <scope>NUCLEOTIDE SEQUENCE [LARGE SCALE GENOMIC DNA]</scope>
    <source>
        <strain evidence="1 2">Zn</strain>
    </source>
</reference>
<dbReference type="OrthoDB" id="10262814at2759"/>
<organism evidence="1 2">
    <name type="scientific">Oidiodendron maius (strain Zn)</name>
    <dbReference type="NCBI Taxonomy" id="913774"/>
    <lineage>
        <taxon>Eukaryota</taxon>
        <taxon>Fungi</taxon>
        <taxon>Dikarya</taxon>
        <taxon>Ascomycota</taxon>
        <taxon>Pezizomycotina</taxon>
        <taxon>Leotiomycetes</taxon>
        <taxon>Leotiomycetes incertae sedis</taxon>
        <taxon>Myxotrichaceae</taxon>
        <taxon>Oidiodendron</taxon>
    </lineage>
</organism>
<dbReference type="InterPro" id="IPR032675">
    <property type="entry name" value="LRR_dom_sf"/>
</dbReference>
<proteinExistence type="predicted"/>
<name>A0A0C3HHP4_OIDMZ</name>
<protein>
    <submittedName>
        <fullName evidence="1">Uncharacterized protein</fullName>
    </submittedName>
</protein>
<gene>
    <name evidence="1" type="ORF">OIDMADRAFT_140254</name>
</gene>
<reference evidence="2" key="2">
    <citation type="submission" date="2015-01" db="EMBL/GenBank/DDBJ databases">
        <title>Evolutionary Origins and Diversification of the Mycorrhizal Mutualists.</title>
        <authorList>
            <consortium name="DOE Joint Genome Institute"/>
            <consortium name="Mycorrhizal Genomics Consortium"/>
            <person name="Kohler A."/>
            <person name="Kuo A."/>
            <person name="Nagy L.G."/>
            <person name="Floudas D."/>
            <person name="Copeland A."/>
            <person name="Barry K.W."/>
            <person name="Cichocki N."/>
            <person name="Veneault-Fourrey C."/>
            <person name="LaButti K."/>
            <person name="Lindquist E.A."/>
            <person name="Lipzen A."/>
            <person name="Lundell T."/>
            <person name="Morin E."/>
            <person name="Murat C."/>
            <person name="Riley R."/>
            <person name="Ohm R."/>
            <person name="Sun H."/>
            <person name="Tunlid A."/>
            <person name="Henrissat B."/>
            <person name="Grigoriev I.V."/>
            <person name="Hibbett D.S."/>
            <person name="Martin F."/>
        </authorList>
    </citation>
    <scope>NUCLEOTIDE SEQUENCE [LARGE SCALE GENOMIC DNA]</scope>
    <source>
        <strain evidence="2">Zn</strain>
    </source>
</reference>